<proteinExistence type="predicted"/>
<reference evidence="4 5" key="1">
    <citation type="journal article" date="2015" name="Int. J. Syst. Evol. Microbiol.">
        <title>Youhaiella tibetensis gen. nov., sp. nov., isolated from subsurface sediment.</title>
        <authorList>
            <person name="Wang Y.X."/>
            <person name="Huang F.Q."/>
            <person name="Nogi Y."/>
            <person name="Pang S.J."/>
            <person name="Wang P.K."/>
            <person name="Lv J."/>
        </authorList>
    </citation>
    <scope>NUCLEOTIDE SEQUENCE [LARGE SCALE GENOMIC DNA]</scope>
    <source>
        <strain evidence="5">fig4</strain>
    </source>
</reference>
<name>A0A5B9DJ25_9HYPH</name>
<dbReference type="GO" id="GO:0016836">
    <property type="term" value="F:hydro-lyase activity"/>
    <property type="evidence" value="ECO:0007669"/>
    <property type="project" value="TreeGrafter"/>
</dbReference>
<dbReference type="GO" id="GO:0009063">
    <property type="term" value="P:amino acid catabolic process"/>
    <property type="evidence" value="ECO:0007669"/>
    <property type="project" value="InterPro"/>
</dbReference>
<evidence type="ECO:0000256" key="3">
    <source>
        <dbReference type="ARBA" id="ARBA00022842"/>
    </source>
</evidence>
<dbReference type="PROSITE" id="PS00909">
    <property type="entry name" value="MR_MLE_2"/>
    <property type="match status" value="1"/>
</dbReference>
<gene>
    <name evidence="4" type="ORF">FNA67_02305</name>
</gene>
<dbReference type="PANTHER" id="PTHR13794:SF58">
    <property type="entry name" value="MITOCHONDRIAL ENOLASE SUPERFAMILY MEMBER 1"/>
    <property type="match status" value="1"/>
</dbReference>
<dbReference type="Pfam" id="PF13378">
    <property type="entry name" value="MR_MLE_C"/>
    <property type="match status" value="1"/>
</dbReference>
<dbReference type="SMART" id="SM00922">
    <property type="entry name" value="MR_MLE"/>
    <property type="match status" value="1"/>
</dbReference>
<protein>
    <submittedName>
        <fullName evidence="4">Mandelate racemase/muconate lactonizing enzyme family protein</fullName>
    </submittedName>
</protein>
<dbReference type="InterPro" id="IPR046945">
    <property type="entry name" value="RHMD-like"/>
</dbReference>
<dbReference type="InterPro" id="IPR013342">
    <property type="entry name" value="Mandelate_racemase_C"/>
</dbReference>
<dbReference type="Pfam" id="PF02746">
    <property type="entry name" value="MR_MLE_N"/>
    <property type="match status" value="1"/>
</dbReference>
<dbReference type="Gene3D" id="3.20.20.120">
    <property type="entry name" value="Enolase-like C-terminal domain"/>
    <property type="match status" value="1"/>
</dbReference>
<dbReference type="Proteomes" id="UP000321062">
    <property type="component" value="Chromosome"/>
</dbReference>
<dbReference type="KEGG" id="yti:FNA67_02305"/>
<dbReference type="AlphaFoldDB" id="A0A5B9DJ25"/>
<dbReference type="PANTHER" id="PTHR13794">
    <property type="entry name" value="ENOLASE SUPERFAMILY, MANDELATE RACEMASE"/>
    <property type="match status" value="1"/>
</dbReference>
<keyword evidence="2" id="KW-0479">Metal-binding</keyword>
<evidence type="ECO:0000313" key="5">
    <source>
        <dbReference type="Proteomes" id="UP000321062"/>
    </source>
</evidence>
<dbReference type="SFLD" id="SFLDS00001">
    <property type="entry name" value="Enolase"/>
    <property type="match status" value="1"/>
</dbReference>
<dbReference type="CDD" id="cd03316">
    <property type="entry name" value="MR_like"/>
    <property type="match status" value="1"/>
</dbReference>
<sequence length="385" mass="40487">MKLTRLTAVPLQATFADIYGGADKVPAHIRTPAAHFLNIPRLGQFLTMVIAESDDGVVGYGECFGLPHPLAAASLVNHVVAPAVLGMEITDPAEMTRALHDYFFAMGHTRGPAMEALSGVDIALWDLKARAAGLPLATLLGGTPGPVATYVSPIPFRATADETFADAKAYVEQGYVAFKLKVGRGVKTDLTHIEAARAAVGSMPLYLDANCGYDVATAIALAKELKQHDIGWLEEPVPPDAPEALAEVRRHSPVPIAAGENEFAIGAYRQLLAADAVDILQCNIGRCGGVSGMMAVGELCAERGLTMAPHGVGGCANVAASVHVGRAAKGFHSYEANRLLNPLRDQMGIEPTALVEGSLVASDRVGHGGEPDMQKLQRYRLDAAA</sequence>
<dbReference type="PROSITE" id="PS00908">
    <property type="entry name" value="MR_MLE_1"/>
    <property type="match status" value="1"/>
</dbReference>
<dbReference type="InterPro" id="IPR029017">
    <property type="entry name" value="Enolase-like_N"/>
</dbReference>
<dbReference type="Gene3D" id="3.30.390.10">
    <property type="entry name" value="Enolase-like, N-terminal domain"/>
    <property type="match status" value="1"/>
</dbReference>
<dbReference type="InterPro" id="IPR018110">
    <property type="entry name" value="Mandel_Rmase/mucon_lact_enz_CS"/>
</dbReference>
<evidence type="ECO:0000256" key="1">
    <source>
        <dbReference type="ARBA" id="ARBA00001946"/>
    </source>
</evidence>
<dbReference type="OrthoDB" id="9802699at2"/>
<dbReference type="InterPro" id="IPR036849">
    <property type="entry name" value="Enolase-like_C_sf"/>
</dbReference>
<dbReference type="InterPro" id="IPR029065">
    <property type="entry name" value="Enolase_C-like"/>
</dbReference>
<dbReference type="GO" id="GO:0000287">
    <property type="term" value="F:magnesium ion binding"/>
    <property type="evidence" value="ECO:0007669"/>
    <property type="project" value="TreeGrafter"/>
</dbReference>
<organism evidence="4 5">
    <name type="scientific">Paradevosia tibetensis</name>
    <dbReference type="NCBI Taxonomy" id="1447062"/>
    <lineage>
        <taxon>Bacteria</taxon>
        <taxon>Pseudomonadati</taxon>
        <taxon>Pseudomonadota</taxon>
        <taxon>Alphaproteobacteria</taxon>
        <taxon>Hyphomicrobiales</taxon>
        <taxon>Devosiaceae</taxon>
        <taxon>Paradevosia</taxon>
    </lineage>
</organism>
<dbReference type="SUPFAM" id="SSF54826">
    <property type="entry name" value="Enolase N-terminal domain-like"/>
    <property type="match status" value="1"/>
</dbReference>
<comment type="cofactor">
    <cofactor evidence="1">
        <name>Mg(2+)</name>
        <dbReference type="ChEBI" id="CHEBI:18420"/>
    </cofactor>
</comment>
<dbReference type="EMBL" id="CP041690">
    <property type="protein sequence ID" value="QEE19077.1"/>
    <property type="molecule type" value="Genomic_DNA"/>
</dbReference>
<dbReference type="InterPro" id="IPR013341">
    <property type="entry name" value="Mandelate_racemase_N_dom"/>
</dbReference>
<dbReference type="SUPFAM" id="SSF51604">
    <property type="entry name" value="Enolase C-terminal domain-like"/>
    <property type="match status" value="1"/>
</dbReference>
<evidence type="ECO:0000256" key="2">
    <source>
        <dbReference type="ARBA" id="ARBA00022723"/>
    </source>
</evidence>
<dbReference type="RefSeq" id="WP_049707544.1">
    <property type="nucleotide sequence ID" value="NZ_BMFM01000001.1"/>
</dbReference>
<accession>A0A5B9DJ25</accession>
<dbReference type="GO" id="GO:0016052">
    <property type="term" value="P:carbohydrate catabolic process"/>
    <property type="evidence" value="ECO:0007669"/>
    <property type="project" value="TreeGrafter"/>
</dbReference>
<keyword evidence="5" id="KW-1185">Reference proteome</keyword>
<evidence type="ECO:0000313" key="4">
    <source>
        <dbReference type="EMBL" id="QEE19077.1"/>
    </source>
</evidence>
<keyword evidence="3" id="KW-0460">Magnesium</keyword>